<dbReference type="EMBL" id="CP119316">
    <property type="protein sequence ID" value="WEK48229.1"/>
    <property type="molecule type" value="Genomic_DNA"/>
</dbReference>
<evidence type="ECO:0000256" key="2">
    <source>
        <dbReference type="ARBA" id="ARBA00023315"/>
    </source>
</evidence>
<dbReference type="EC" id="2.3.1.-" evidence="4"/>
<dbReference type="SUPFAM" id="SSF55729">
    <property type="entry name" value="Acyl-CoA N-acyltransferases (Nat)"/>
    <property type="match status" value="1"/>
</dbReference>
<dbReference type="Pfam" id="PF00583">
    <property type="entry name" value="Acetyltransf_1"/>
    <property type="match status" value="1"/>
</dbReference>
<dbReference type="Gene3D" id="3.40.630.30">
    <property type="match status" value="1"/>
</dbReference>
<dbReference type="KEGG" id="acob:P0Y56_08030"/>
<dbReference type="GO" id="GO:0016747">
    <property type="term" value="F:acyltransferase activity, transferring groups other than amino-acyl groups"/>
    <property type="evidence" value="ECO:0007669"/>
    <property type="project" value="InterPro"/>
</dbReference>
<dbReference type="CDD" id="cd04301">
    <property type="entry name" value="NAT_SF"/>
    <property type="match status" value="1"/>
</dbReference>
<keyword evidence="1 4" id="KW-0808">Transferase</keyword>
<gene>
    <name evidence="4" type="ORF">P0Y56_08030</name>
</gene>
<evidence type="ECO:0000313" key="5">
    <source>
        <dbReference type="Proteomes" id="UP001218362"/>
    </source>
</evidence>
<keyword evidence="2 4" id="KW-0012">Acyltransferase</keyword>
<accession>A0AAJ5XC97</accession>
<evidence type="ECO:0000256" key="1">
    <source>
        <dbReference type="ARBA" id="ARBA00022679"/>
    </source>
</evidence>
<evidence type="ECO:0000259" key="3">
    <source>
        <dbReference type="Pfam" id="PF00583"/>
    </source>
</evidence>
<dbReference type="InterPro" id="IPR000182">
    <property type="entry name" value="GNAT_dom"/>
</dbReference>
<dbReference type="AlphaFoldDB" id="A0AAJ5XC97"/>
<feature type="domain" description="N-acetyltransferase" evidence="3">
    <location>
        <begin position="46"/>
        <end position="150"/>
    </location>
</feature>
<dbReference type="Proteomes" id="UP001218362">
    <property type="component" value="Chromosome"/>
</dbReference>
<organism evidence="4 5">
    <name type="scientific">Candidatus Andeanibacterium colombiense</name>
    <dbReference type="NCBI Taxonomy" id="3121345"/>
    <lineage>
        <taxon>Bacteria</taxon>
        <taxon>Pseudomonadati</taxon>
        <taxon>Pseudomonadota</taxon>
        <taxon>Alphaproteobacteria</taxon>
        <taxon>Sphingomonadales</taxon>
        <taxon>Sphingomonadaceae</taxon>
        <taxon>Candidatus Andeanibacterium</taxon>
    </lineage>
</organism>
<dbReference type="InterPro" id="IPR016181">
    <property type="entry name" value="Acyl_CoA_acyltransferase"/>
</dbReference>
<dbReference type="PANTHER" id="PTHR43877">
    <property type="entry name" value="AMINOALKYLPHOSPHONATE N-ACETYLTRANSFERASE-RELATED-RELATED"/>
    <property type="match status" value="1"/>
</dbReference>
<name>A0AAJ5XC97_9SPHN</name>
<sequence length="174" mass="19654">MTTLRPATSADIPALAELALASFVEKFGHLYKPEDLQLFLGEYRTEAAYRTQLDDPGTLIQIAEDEDGYLLGYCLIIRGDQFDERPLPRPERPVILSQLYCAPDATGRGIGSRLTEWAIAEAKAWGADALQLSVYAENFGAHKFYHRHGFEKVADMGFWVGNHRDDEFLFELKL</sequence>
<dbReference type="InterPro" id="IPR050832">
    <property type="entry name" value="Bact_Acetyltransf"/>
</dbReference>
<reference evidence="4" key="1">
    <citation type="submission" date="2023-03" db="EMBL/GenBank/DDBJ databases">
        <title>Andean soil-derived lignocellulolytic bacterial consortium as a source of novel taxa and putative plastic-active enzymes.</title>
        <authorList>
            <person name="Diaz-Garcia L."/>
            <person name="Chuvochina M."/>
            <person name="Feuerriegel G."/>
            <person name="Bunk B."/>
            <person name="Sproer C."/>
            <person name="Streit W.R."/>
            <person name="Rodriguez L.M."/>
            <person name="Overmann J."/>
            <person name="Jimenez D.J."/>
        </authorList>
    </citation>
    <scope>NUCLEOTIDE SEQUENCE</scope>
    <source>
        <strain evidence="4">MAG 26</strain>
    </source>
</reference>
<protein>
    <submittedName>
        <fullName evidence="4">GNAT family N-acetyltransferase</fullName>
        <ecNumber evidence="4">2.3.1.-</ecNumber>
    </submittedName>
</protein>
<proteinExistence type="predicted"/>
<evidence type="ECO:0000313" key="4">
    <source>
        <dbReference type="EMBL" id="WEK48229.1"/>
    </source>
</evidence>